<dbReference type="AlphaFoldDB" id="A0A9D7K2D4"/>
<evidence type="ECO:0000313" key="1">
    <source>
        <dbReference type="EMBL" id="MBK8524124.1"/>
    </source>
</evidence>
<sequence length="220" mass="24219">MKADEVAHYLQNNPQFFEHYADLMAQIAIPHPHSGRAISITERQMLALRDKNRQLEAKLIELIGFGEDNDAISEKMQRLSVALITAYTFQAVIHTLGYHLKEDFAIPQVAVRLWTLPPGERDELPEFAAVSQELQVFAETLTHPFCGSTSGFETSTWFGEASVNIRSQALIALRAGGGTIGMIALGAYDVERFYAGMGTLYLDRLGEMASAAIARTLGSA</sequence>
<accession>A0A9D7K2D4</accession>
<dbReference type="InterPro" id="IPR007435">
    <property type="entry name" value="DUF484"/>
</dbReference>
<dbReference type="Pfam" id="PF04340">
    <property type="entry name" value="DUF484"/>
    <property type="match status" value="1"/>
</dbReference>
<organism evidence="1 2">
    <name type="scientific">Candidatus Proximibacter danicus</name>
    <dbReference type="NCBI Taxonomy" id="2954365"/>
    <lineage>
        <taxon>Bacteria</taxon>
        <taxon>Pseudomonadati</taxon>
        <taxon>Pseudomonadota</taxon>
        <taxon>Betaproteobacteria</taxon>
        <taxon>Candidatus Proximibacter</taxon>
    </lineage>
</organism>
<reference evidence="1" key="1">
    <citation type="submission" date="2020-10" db="EMBL/GenBank/DDBJ databases">
        <title>Connecting structure to function with the recovery of over 1000 high-quality activated sludge metagenome-assembled genomes encoding full-length rRNA genes using long-read sequencing.</title>
        <authorList>
            <person name="Singleton C.M."/>
            <person name="Petriglieri F."/>
            <person name="Kristensen J.M."/>
            <person name="Kirkegaard R.H."/>
            <person name="Michaelsen T.Y."/>
            <person name="Andersen M.H."/>
            <person name="Karst S.M."/>
            <person name="Dueholm M.S."/>
            <person name="Nielsen P.H."/>
            <person name="Albertsen M."/>
        </authorList>
    </citation>
    <scope>NUCLEOTIDE SEQUENCE</scope>
    <source>
        <strain evidence="1">Hirt_18-Q3-R61-65_BATAC.395</strain>
    </source>
</reference>
<dbReference type="PANTHER" id="PTHR38765">
    <property type="entry name" value="DUF484 DOMAIN-CONTAINING PROTEIN"/>
    <property type="match status" value="1"/>
</dbReference>
<dbReference type="EMBL" id="JADJUC010000007">
    <property type="protein sequence ID" value="MBK8524124.1"/>
    <property type="molecule type" value="Genomic_DNA"/>
</dbReference>
<protein>
    <submittedName>
        <fullName evidence="1">DUF484 family protein</fullName>
    </submittedName>
</protein>
<comment type="caution">
    <text evidence="1">The sequence shown here is derived from an EMBL/GenBank/DDBJ whole genome shotgun (WGS) entry which is preliminary data.</text>
</comment>
<proteinExistence type="predicted"/>
<dbReference type="Gene3D" id="3.30.450.40">
    <property type="match status" value="1"/>
</dbReference>
<gene>
    <name evidence="1" type="ORF">IPL58_08340</name>
</gene>
<dbReference type="InterPro" id="IPR029016">
    <property type="entry name" value="GAF-like_dom_sf"/>
</dbReference>
<dbReference type="PANTHER" id="PTHR38765:SF1">
    <property type="entry name" value="DUF484 DOMAIN-CONTAINING PROTEIN"/>
    <property type="match status" value="1"/>
</dbReference>
<evidence type="ECO:0000313" key="2">
    <source>
        <dbReference type="Proteomes" id="UP000886689"/>
    </source>
</evidence>
<dbReference type="Proteomes" id="UP000886689">
    <property type="component" value="Unassembled WGS sequence"/>
</dbReference>
<name>A0A9D7K2D4_9PROT</name>